<dbReference type="EMBL" id="JAWHQM010000064">
    <property type="protein sequence ID" value="KAK5636202.1"/>
    <property type="molecule type" value="Genomic_DNA"/>
</dbReference>
<evidence type="ECO:0000313" key="1">
    <source>
        <dbReference type="EMBL" id="KAK5636202.1"/>
    </source>
</evidence>
<dbReference type="AlphaFoldDB" id="A0AAN7ZAB2"/>
<reference evidence="1 2" key="1">
    <citation type="submission" date="2023-10" db="EMBL/GenBank/DDBJ databases">
        <title>Draft genome sequence of Xylaria bambusicola isolate GMP-LS, the root and basal stem rot pathogen of sugarcane in Indonesia.</title>
        <authorList>
            <person name="Selvaraj P."/>
            <person name="Muralishankar V."/>
            <person name="Muruganantham S."/>
            <person name="Sp S."/>
            <person name="Haryani S."/>
            <person name="Lau K.J.X."/>
            <person name="Naqvi N.I."/>
        </authorList>
    </citation>
    <scope>NUCLEOTIDE SEQUENCE [LARGE SCALE GENOMIC DNA]</scope>
    <source>
        <strain evidence="1">GMP-LS</strain>
    </source>
</reference>
<keyword evidence="2" id="KW-1185">Reference proteome</keyword>
<protein>
    <submittedName>
        <fullName evidence="1">Uncharacterized protein</fullName>
    </submittedName>
</protein>
<name>A0AAN7ZAB2_9PEZI</name>
<comment type="caution">
    <text evidence="1">The sequence shown here is derived from an EMBL/GenBank/DDBJ whole genome shotgun (WGS) entry which is preliminary data.</text>
</comment>
<accession>A0AAN7ZAB2</accession>
<proteinExistence type="predicted"/>
<evidence type="ECO:0000313" key="2">
    <source>
        <dbReference type="Proteomes" id="UP001305414"/>
    </source>
</evidence>
<sequence>MKAEALMLLFHGIGDFGSSTKEVEILTNRAARSSSSITKGVIVEGVISLIELIPKTVICIFKVKCFVGGAVVASEISERVVCLAEARRRLIMCSRAQVRHGARGFLNTSRDVASQNDSQEIVLLLSANTQDGTRSNRLQLYTIPFARHENWRFRGQACAEMFGLDKDYTSKKGL</sequence>
<organism evidence="1 2">
    <name type="scientific">Xylaria bambusicola</name>
    <dbReference type="NCBI Taxonomy" id="326684"/>
    <lineage>
        <taxon>Eukaryota</taxon>
        <taxon>Fungi</taxon>
        <taxon>Dikarya</taxon>
        <taxon>Ascomycota</taxon>
        <taxon>Pezizomycotina</taxon>
        <taxon>Sordariomycetes</taxon>
        <taxon>Xylariomycetidae</taxon>
        <taxon>Xylariales</taxon>
        <taxon>Xylariaceae</taxon>
        <taxon>Xylaria</taxon>
    </lineage>
</organism>
<dbReference type="Proteomes" id="UP001305414">
    <property type="component" value="Unassembled WGS sequence"/>
</dbReference>
<gene>
    <name evidence="1" type="ORF">RRF57_011913</name>
</gene>